<dbReference type="InterPro" id="IPR038717">
    <property type="entry name" value="Tc1-like_DDE_dom"/>
</dbReference>
<protein>
    <recommendedName>
        <fullName evidence="1">Tc1-like transposase DDE domain-containing protein</fullName>
    </recommendedName>
</protein>
<dbReference type="InterPro" id="IPR036397">
    <property type="entry name" value="RNaseH_sf"/>
</dbReference>
<dbReference type="Pfam" id="PF13358">
    <property type="entry name" value="DDE_3"/>
    <property type="match status" value="1"/>
</dbReference>
<comment type="caution">
    <text evidence="3">The sequence shown here is derived from an EMBL/GenBank/DDBJ whole genome shotgun (WGS) entry which is preliminary data.</text>
</comment>
<dbReference type="Proteomes" id="UP000499080">
    <property type="component" value="Unassembled WGS sequence"/>
</dbReference>
<keyword evidence="4" id="KW-1185">Reference proteome</keyword>
<dbReference type="GO" id="GO:0003676">
    <property type="term" value="F:nucleic acid binding"/>
    <property type="evidence" value="ECO:0007669"/>
    <property type="project" value="InterPro"/>
</dbReference>
<reference evidence="3 4" key="1">
    <citation type="journal article" date="2019" name="Sci. Rep.">
        <title>Orb-weaving spider Araneus ventricosus genome elucidates the spidroin gene catalogue.</title>
        <authorList>
            <person name="Kono N."/>
            <person name="Nakamura H."/>
            <person name="Ohtoshi R."/>
            <person name="Moran D.A.P."/>
            <person name="Shinohara A."/>
            <person name="Yoshida Y."/>
            <person name="Fujiwara M."/>
            <person name="Mori M."/>
            <person name="Tomita M."/>
            <person name="Arakawa K."/>
        </authorList>
    </citation>
    <scope>NUCLEOTIDE SEQUENCE [LARGE SCALE GENOMIC DNA]</scope>
</reference>
<feature type="domain" description="Tc1-like transposase DDE" evidence="1">
    <location>
        <begin position="28"/>
        <end position="136"/>
    </location>
</feature>
<accession>A0A4Y2WKF2</accession>
<evidence type="ECO:0000313" key="4">
    <source>
        <dbReference type="Proteomes" id="UP000499080"/>
    </source>
</evidence>
<dbReference type="PANTHER" id="PTHR46060">
    <property type="entry name" value="MARINER MOS1 TRANSPOSASE-LIKE PROTEIN"/>
    <property type="match status" value="1"/>
</dbReference>
<name>A0A4Y2WKF2_ARAVE</name>
<evidence type="ECO:0000313" key="3">
    <source>
        <dbReference type="EMBL" id="GBO37168.1"/>
    </source>
</evidence>
<dbReference type="AlphaFoldDB" id="A0A4Y2WKF2"/>
<dbReference type="EMBL" id="BGPR01061514">
    <property type="protein sequence ID" value="GBO37149.1"/>
    <property type="molecule type" value="Genomic_DNA"/>
</dbReference>
<dbReference type="PANTHER" id="PTHR46060:SF1">
    <property type="entry name" value="MARINER MOS1 TRANSPOSASE-LIKE PROTEIN"/>
    <property type="match status" value="1"/>
</dbReference>
<dbReference type="OrthoDB" id="6471417at2759"/>
<evidence type="ECO:0000313" key="2">
    <source>
        <dbReference type="EMBL" id="GBO37149.1"/>
    </source>
</evidence>
<organism evidence="3 4">
    <name type="scientific">Araneus ventricosus</name>
    <name type="common">Orbweaver spider</name>
    <name type="synonym">Epeira ventricosa</name>
    <dbReference type="NCBI Taxonomy" id="182803"/>
    <lineage>
        <taxon>Eukaryota</taxon>
        <taxon>Metazoa</taxon>
        <taxon>Ecdysozoa</taxon>
        <taxon>Arthropoda</taxon>
        <taxon>Chelicerata</taxon>
        <taxon>Arachnida</taxon>
        <taxon>Araneae</taxon>
        <taxon>Araneomorphae</taxon>
        <taxon>Entelegynae</taxon>
        <taxon>Araneoidea</taxon>
        <taxon>Araneidae</taxon>
        <taxon>Araneus</taxon>
    </lineage>
</organism>
<dbReference type="EMBL" id="BGPR01061523">
    <property type="protein sequence ID" value="GBO37168.1"/>
    <property type="molecule type" value="Genomic_DNA"/>
</dbReference>
<proteinExistence type="predicted"/>
<gene>
    <name evidence="3" type="ORF">AVEN_26591_1</name>
    <name evidence="2" type="ORF">AVEN_86526_1</name>
</gene>
<evidence type="ECO:0000259" key="1">
    <source>
        <dbReference type="Pfam" id="PF13358"/>
    </source>
</evidence>
<sequence length="146" mass="16635">MAPLQNKCAACADDNLVPWLPNGSSFIRMVAIVAAKYEKKWRFSWKLTPTLKYTEQGLLKAVKNKRRGKLSQGIVLLQDNARHHKARTTQGLLRSFGWEVLQHPPCSSDLDPCNFHVFGKLKEHLGGRQFSNYDQVETAVLSWLQD</sequence>
<dbReference type="InterPro" id="IPR052709">
    <property type="entry name" value="Transposase-MT_Hybrid"/>
</dbReference>
<dbReference type="Gene3D" id="3.30.420.10">
    <property type="entry name" value="Ribonuclease H-like superfamily/Ribonuclease H"/>
    <property type="match status" value="1"/>
</dbReference>